<protein>
    <submittedName>
        <fullName evidence="2">Uncharacterized protein</fullName>
    </submittedName>
</protein>
<name>A0A1Y0VS76_PEDPE</name>
<keyword evidence="1" id="KW-0472">Membrane</keyword>
<proteinExistence type="predicted"/>
<sequence>MDILVQQWHKKSVQLWATLVALILIIFLLRDFMSQILLVVIFPLCHTWEFKRLENTPRLVSQLVQ</sequence>
<accession>A0A1Y0VS76</accession>
<keyword evidence="1" id="KW-1133">Transmembrane helix</keyword>
<keyword evidence="1" id="KW-0812">Transmembrane</keyword>
<dbReference type="Proteomes" id="UP000196118">
    <property type="component" value="Chromosome"/>
</dbReference>
<evidence type="ECO:0000313" key="3">
    <source>
        <dbReference type="Proteomes" id="UP000196118"/>
    </source>
</evidence>
<evidence type="ECO:0000256" key="1">
    <source>
        <dbReference type="SAM" id="Phobius"/>
    </source>
</evidence>
<gene>
    <name evidence="2" type="ORF">S100892_00939</name>
</gene>
<feature type="transmembrane region" description="Helical" evidence="1">
    <location>
        <begin position="15"/>
        <end position="42"/>
    </location>
</feature>
<reference evidence="2 3" key="1">
    <citation type="submission" date="2017-05" db="EMBL/GenBank/DDBJ databases">
        <title>Genome sequence of Pediococcus pentosaceus strain SRCM100892.</title>
        <authorList>
            <person name="Cho S.H."/>
        </authorList>
    </citation>
    <scope>NUCLEOTIDE SEQUENCE [LARGE SCALE GENOMIC DNA]</scope>
    <source>
        <strain evidence="2 3">SRCM100892</strain>
    </source>
</reference>
<evidence type="ECO:0000313" key="2">
    <source>
        <dbReference type="EMBL" id="ARW19513.1"/>
    </source>
</evidence>
<dbReference type="EMBL" id="CP021474">
    <property type="protein sequence ID" value="ARW19513.1"/>
    <property type="molecule type" value="Genomic_DNA"/>
</dbReference>
<organism evidence="2 3">
    <name type="scientific">Pediococcus pentosaceus</name>
    <dbReference type="NCBI Taxonomy" id="1255"/>
    <lineage>
        <taxon>Bacteria</taxon>
        <taxon>Bacillati</taxon>
        <taxon>Bacillota</taxon>
        <taxon>Bacilli</taxon>
        <taxon>Lactobacillales</taxon>
        <taxon>Lactobacillaceae</taxon>
        <taxon>Pediococcus</taxon>
    </lineage>
</organism>
<dbReference type="AlphaFoldDB" id="A0A1Y0VS76"/>